<organism evidence="6 7">
    <name type="scientific">Mesorhizobium shangrilense</name>
    <dbReference type="NCBI Taxonomy" id="460060"/>
    <lineage>
        <taxon>Bacteria</taxon>
        <taxon>Pseudomonadati</taxon>
        <taxon>Pseudomonadota</taxon>
        <taxon>Alphaproteobacteria</taxon>
        <taxon>Hyphomicrobiales</taxon>
        <taxon>Phyllobacteriaceae</taxon>
        <taxon>Mesorhizobium</taxon>
    </lineage>
</organism>
<dbReference type="InterPro" id="IPR016166">
    <property type="entry name" value="FAD-bd_PCMH"/>
</dbReference>
<dbReference type="Gene3D" id="3.30.70.2190">
    <property type="match status" value="1"/>
</dbReference>
<keyword evidence="2" id="KW-0285">Flavoprotein</keyword>
<keyword evidence="3" id="KW-0274">FAD</keyword>
<dbReference type="InterPro" id="IPR036318">
    <property type="entry name" value="FAD-bd_PCMH-like_sf"/>
</dbReference>
<dbReference type="PROSITE" id="PS51387">
    <property type="entry name" value="FAD_PCMH"/>
    <property type="match status" value="1"/>
</dbReference>
<evidence type="ECO:0000256" key="2">
    <source>
        <dbReference type="ARBA" id="ARBA00022630"/>
    </source>
</evidence>
<evidence type="ECO:0000256" key="3">
    <source>
        <dbReference type="ARBA" id="ARBA00022827"/>
    </source>
</evidence>
<dbReference type="Pfam" id="PF02913">
    <property type="entry name" value="FAD-oxidase_C"/>
    <property type="match status" value="1"/>
</dbReference>
<dbReference type="Proteomes" id="UP001548832">
    <property type="component" value="Unassembled WGS sequence"/>
</dbReference>
<evidence type="ECO:0000313" key="6">
    <source>
        <dbReference type="EMBL" id="MET2829573.1"/>
    </source>
</evidence>
<gene>
    <name evidence="6" type="ORF">ABVQ20_21605</name>
</gene>
<dbReference type="InterPro" id="IPR016167">
    <property type="entry name" value="FAD-bd_PCMH_sub1"/>
</dbReference>
<dbReference type="SUPFAM" id="SSF55103">
    <property type="entry name" value="FAD-linked oxidases, C-terminal domain"/>
    <property type="match status" value="1"/>
</dbReference>
<evidence type="ECO:0000256" key="1">
    <source>
        <dbReference type="ARBA" id="ARBA00001974"/>
    </source>
</evidence>
<dbReference type="Gene3D" id="3.30.465.10">
    <property type="match status" value="1"/>
</dbReference>
<name>A0ABV2DJE9_9HYPH</name>
<dbReference type="InterPro" id="IPR006094">
    <property type="entry name" value="Oxid_FAD_bind_N"/>
</dbReference>
<accession>A0ABV2DJE9</accession>
<dbReference type="Gene3D" id="3.30.70.2740">
    <property type="match status" value="1"/>
</dbReference>
<dbReference type="InterPro" id="IPR051264">
    <property type="entry name" value="FAD-oxidored/transferase_4"/>
</dbReference>
<sequence length="473" mass="50705">MVLETHIAELRGLLGAGGLLRQPEDLAAYQTGARHDRGLAAFVARPATTEDVSALLAYCCRHGIALVPQTGNTGLVAGSTPDMSGLQGVLSLDRLRSVFDLDLDNRSVRVGAGLRLSEINGRLEPHSLFFPIDLGADPCAGGMVATNTGGARFLRFGDVRRNTLGLKVVLADEQGTVLDLGDGLRKNNTGVDWKQCFIGTSGAFGVITECVFNLERLPRQTATAFLVPKSDGHVMGILADMEAQLGAYLSAFEDMSKAAISCALEHVPSLRNPFPGGAIPDHVILVEISRSWAPREGEQSLDAVLEAVLGEIWSRPDEPLADAFVGRPHEMWALRHALSEGVKAAGHLVAFDLSFRRGDVMRFREHMRTELAASMPAVRVCDFGHVGDGGLHFNLLVGSRDAEPPSAATVSELRDRVIRVAVETFGGSFSAEHAIGRTNQPFYDRYASDKLKAMASAFKQQTSPGPIGAARFG</sequence>
<feature type="domain" description="FAD-binding PCMH-type" evidence="5">
    <location>
        <begin position="35"/>
        <end position="217"/>
    </location>
</feature>
<keyword evidence="7" id="KW-1185">Reference proteome</keyword>
<dbReference type="InterPro" id="IPR016169">
    <property type="entry name" value="FAD-bd_PCMH_sub2"/>
</dbReference>
<dbReference type="EMBL" id="JBEWSZ010000001">
    <property type="protein sequence ID" value="MET2829573.1"/>
    <property type="molecule type" value="Genomic_DNA"/>
</dbReference>
<dbReference type="PANTHER" id="PTHR43716:SF1">
    <property type="entry name" value="D-2-HYDROXYGLUTARATE DEHYDROGENASE, MITOCHONDRIAL"/>
    <property type="match status" value="1"/>
</dbReference>
<proteinExistence type="predicted"/>
<dbReference type="SUPFAM" id="SSF56176">
    <property type="entry name" value="FAD-binding/transporter-associated domain-like"/>
    <property type="match status" value="1"/>
</dbReference>
<dbReference type="InterPro" id="IPR004113">
    <property type="entry name" value="FAD-bd_oxidored_4_C"/>
</dbReference>
<evidence type="ECO:0000256" key="4">
    <source>
        <dbReference type="ARBA" id="ARBA00023002"/>
    </source>
</evidence>
<dbReference type="Pfam" id="PF01565">
    <property type="entry name" value="FAD_binding_4"/>
    <property type="match status" value="1"/>
</dbReference>
<reference evidence="6 7" key="1">
    <citation type="submission" date="2024-06" db="EMBL/GenBank/DDBJ databases">
        <authorList>
            <person name="Kim D.-U."/>
        </authorList>
    </citation>
    <scope>NUCLEOTIDE SEQUENCE [LARGE SCALE GENOMIC DNA]</scope>
    <source>
        <strain evidence="6 7">KACC15460</strain>
    </source>
</reference>
<comment type="cofactor">
    <cofactor evidence="1">
        <name>FAD</name>
        <dbReference type="ChEBI" id="CHEBI:57692"/>
    </cofactor>
</comment>
<evidence type="ECO:0000259" key="5">
    <source>
        <dbReference type="PROSITE" id="PS51387"/>
    </source>
</evidence>
<dbReference type="PANTHER" id="PTHR43716">
    <property type="entry name" value="D-2-HYDROXYGLUTARATE DEHYDROGENASE, MITOCHONDRIAL"/>
    <property type="match status" value="1"/>
</dbReference>
<dbReference type="Gene3D" id="3.30.43.10">
    <property type="entry name" value="Uridine Diphospho-n-acetylenolpyruvylglucosamine Reductase, domain 2"/>
    <property type="match status" value="1"/>
</dbReference>
<protein>
    <submittedName>
        <fullName evidence="6">FAD-binding oxidoreductase</fullName>
    </submittedName>
</protein>
<dbReference type="InterPro" id="IPR016164">
    <property type="entry name" value="FAD-linked_Oxase-like_C"/>
</dbReference>
<dbReference type="RefSeq" id="WP_354461502.1">
    <property type="nucleotide sequence ID" value="NZ_JBEWSZ010000001.1"/>
</dbReference>
<comment type="caution">
    <text evidence="6">The sequence shown here is derived from an EMBL/GenBank/DDBJ whole genome shotgun (WGS) entry which is preliminary data.</text>
</comment>
<evidence type="ECO:0000313" key="7">
    <source>
        <dbReference type="Proteomes" id="UP001548832"/>
    </source>
</evidence>
<keyword evidence="4" id="KW-0560">Oxidoreductase</keyword>